<dbReference type="AlphaFoldDB" id="A0A4R5D0T2"/>
<evidence type="ECO:0000256" key="5">
    <source>
        <dbReference type="ARBA" id="ARBA00022837"/>
    </source>
</evidence>
<dbReference type="EC" id="5.1.3.3" evidence="8"/>
<dbReference type="InterPro" id="IPR047215">
    <property type="entry name" value="Galactose_mutarotase-like"/>
</dbReference>
<keyword evidence="7 8" id="KW-0119">Carbohydrate metabolism</keyword>
<evidence type="ECO:0000256" key="3">
    <source>
        <dbReference type="ARBA" id="ARBA00006206"/>
    </source>
</evidence>
<organism evidence="12 13">
    <name type="scientific">Flavobacterium hiemivividum</name>
    <dbReference type="NCBI Taxonomy" id="2541734"/>
    <lineage>
        <taxon>Bacteria</taxon>
        <taxon>Pseudomonadati</taxon>
        <taxon>Bacteroidota</taxon>
        <taxon>Flavobacteriia</taxon>
        <taxon>Flavobacteriales</taxon>
        <taxon>Flavobacteriaceae</taxon>
        <taxon>Flavobacterium</taxon>
    </lineage>
</organism>
<evidence type="ECO:0000256" key="2">
    <source>
        <dbReference type="ARBA" id="ARBA00005028"/>
    </source>
</evidence>
<dbReference type="EMBL" id="SMFO01000003">
    <property type="protein sequence ID" value="TDE05041.1"/>
    <property type="molecule type" value="Genomic_DNA"/>
</dbReference>
<dbReference type="CDD" id="cd09019">
    <property type="entry name" value="galactose_mutarotase_like"/>
    <property type="match status" value="1"/>
</dbReference>
<dbReference type="InterPro" id="IPR015443">
    <property type="entry name" value="Aldose_1-epimerase"/>
</dbReference>
<dbReference type="RefSeq" id="WP_132109845.1">
    <property type="nucleotide sequence ID" value="NZ_SMFO01000003.1"/>
</dbReference>
<keyword evidence="13" id="KW-1185">Reference proteome</keyword>
<dbReference type="GO" id="GO:0030246">
    <property type="term" value="F:carbohydrate binding"/>
    <property type="evidence" value="ECO:0007669"/>
    <property type="project" value="InterPro"/>
</dbReference>
<evidence type="ECO:0000256" key="7">
    <source>
        <dbReference type="ARBA" id="ARBA00023277"/>
    </source>
</evidence>
<comment type="cofactor">
    <cofactor evidence="1">
        <name>Ca(2+)</name>
        <dbReference type="ChEBI" id="CHEBI:29108"/>
    </cofactor>
</comment>
<evidence type="ECO:0000256" key="6">
    <source>
        <dbReference type="ARBA" id="ARBA00023235"/>
    </source>
</evidence>
<dbReference type="GO" id="GO:0033499">
    <property type="term" value="P:galactose catabolic process via UDP-galactose, Leloir pathway"/>
    <property type="evidence" value="ECO:0007669"/>
    <property type="project" value="TreeGrafter"/>
</dbReference>
<dbReference type="PIRSF" id="PIRSF005096">
    <property type="entry name" value="GALM"/>
    <property type="match status" value="1"/>
</dbReference>
<protein>
    <recommendedName>
        <fullName evidence="8">Aldose 1-epimerase</fullName>
        <ecNumber evidence="8">5.1.3.3</ecNumber>
    </recommendedName>
</protein>
<dbReference type="GO" id="GO:0006006">
    <property type="term" value="P:glucose metabolic process"/>
    <property type="evidence" value="ECO:0007669"/>
    <property type="project" value="TreeGrafter"/>
</dbReference>
<comment type="caution">
    <text evidence="12">The sequence shown here is derived from an EMBL/GenBank/DDBJ whole genome shotgun (WGS) entry which is preliminary data.</text>
</comment>
<dbReference type="Gene3D" id="2.70.98.10">
    <property type="match status" value="1"/>
</dbReference>
<dbReference type="PANTHER" id="PTHR10091:SF0">
    <property type="entry name" value="GALACTOSE MUTAROTASE"/>
    <property type="match status" value="1"/>
</dbReference>
<dbReference type="Pfam" id="PF01263">
    <property type="entry name" value="Aldose_epim"/>
    <property type="match status" value="1"/>
</dbReference>
<dbReference type="SUPFAM" id="SSF74650">
    <property type="entry name" value="Galactose mutarotase-like"/>
    <property type="match status" value="1"/>
</dbReference>
<dbReference type="PANTHER" id="PTHR10091">
    <property type="entry name" value="ALDOSE-1-EPIMERASE"/>
    <property type="match status" value="1"/>
</dbReference>
<keyword evidence="5" id="KW-0106">Calcium</keyword>
<dbReference type="InterPro" id="IPR011013">
    <property type="entry name" value="Gal_mutarotase_sf_dom"/>
</dbReference>
<comment type="catalytic activity">
    <reaction evidence="8">
        <text>alpha-D-glucose = beta-D-glucose</text>
        <dbReference type="Rhea" id="RHEA:10264"/>
        <dbReference type="ChEBI" id="CHEBI:15903"/>
        <dbReference type="ChEBI" id="CHEBI:17925"/>
        <dbReference type="EC" id="5.1.3.3"/>
    </reaction>
</comment>
<evidence type="ECO:0000256" key="4">
    <source>
        <dbReference type="ARBA" id="ARBA00011245"/>
    </source>
</evidence>
<dbReference type="Proteomes" id="UP000294597">
    <property type="component" value="Unassembled WGS sequence"/>
</dbReference>
<dbReference type="NCBIfam" id="NF008277">
    <property type="entry name" value="PRK11055.1"/>
    <property type="match status" value="1"/>
</dbReference>
<comment type="subunit">
    <text evidence="4">Monomer.</text>
</comment>
<evidence type="ECO:0000313" key="13">
    <source>
        <dbReference type="Proteomes" id="UP000294597"/>
    </source>
</evidence>
<dbReference type="GO" id="GO:0004034">
    <property type="term" value="F:aldose 1-epimerase activity"/>
    <property type="evidence" value="ECO:0007669"/>
    <property type="project" value="UniProtKB-EC"/>
</dbReference>
<feature type="active site" description="Proton donor" evidence="9">
    <location>
        <position position="186"/>
    </location>
</feature>
<feature type="binding site" evidence="10">
    <location>
        <position position="244"/>
    </location>
    <ligand>
        <name>beta-D-galactose</name>
        <dbReference type="ChEBI" id="CHEBI:27667"/>
    </ligand>
</feature>
<feature type="active site" description="Proton acceptor" evidence="9">
    <location>
        <position position="306"/>
    </location>
</feature>
<gene>
    <name evidence="12" type="ORF">E0F98_06795</name>
</gene>
<accession>A0A4R5D0T2</accession>
<comment type="pathway">
    <text evidence="2 8">Carbohydrate metabolism; hexose metabolism.</text>
</comment>
<sequence>MSNSIIKLFGLLPNEDVVHSCELTNKKGMCLSIINYGATVSSLKIPLENGQIADVVLGFDTLKDYVGSFSLPGAPYYGSTVGRFAGRINKGKFALNGKEIQLNINNEQNTLHGGIHNFSQKVWEIEEVNEANNPFIKLKLFSPDNEEHFPGDLSVELKYTLSEENEVIIEYKATATEDTIINLTHHGYFNLDGHQHAVSEQELTVNSQKIVELKADNIPTGTILDVSNGSFDFSRPKKCPVKIDNTFVLESKEEFAATLYSKKNHLKMSVFTDQPGVHIYVGGDCGNVLKGKENTNYHALSGICFETQNFPDAPNHKNFPTALLKKGEVYQQKTIYKFETF</sequence>
<evidence type="ECO:0000256" key="1">
    <source>
        <dbReference type="ARBA" id="ARBA00001913"/>
    </source>
</evidence>
<evidence type="ECO:0000313" key="12">
    <source>
        <dbReference type="EMBL" id="TDE05041.1"/>
    </source>
</evidence>
<reference evidence="12 13" key="1">
    <citation type="submission" date="2019-03" db="EMBL/GenBank/DDBJ databases">
        <title>Flavobacterium TSA-D2 sp. nov., isolated from arctic soil.</title>
        <authorList>
            <person name="Chaudhary D.K."/>
        </authorList>
    </citation>
    <scope>NUCLEOTIDE SEQUENCE [LARGE SCALE GENOMIC DNA]</scope>
    <source>
        <strain evidence="12 13">TSA-D2</strain>
    </source>
</reference>
<evidence type="ECO:0000256" key="11">
    <source>
        <dbReference type="PIRSR" id="PIRSR005096-3"/>
    </source>
</evidence>
<dbReference type="InterPro" id="IPR014718">
    <property type="entry name" value="GH-type_carb-bd"/>
</dbReference>
<dbReference type="InterPro" id="IPR008183">
    <property type="entry name" value="Aldose_1/G6P_1-epimerase"/>
</dbReference>
<feature type="binding site" evidence="11">
    <location>
        <begin position="186"/>
        <end position="188"/>
    </location>
    <ligand>
        <name>beta-D-galactose</name>
        <dbReference type="ChEBI" id="CHEBI:27667"/>
    </ligand>
</feature>
<evidence type="ECO:0000256" key="8">
    <source>
        <dbReference type="PIRNR" id="PIRNR005096"/>
    </source>
</evidence>
<evidence type="ECO:0000256" key="10">
    <source>
        <dbReference type="PIRSR" id="PIRSR005096-2"/>
    </source>
</evidence>
<evidence type="ECO:0000256" key="9">
    <source>
        <dbReference type="PIRSR" id="PIRSR005096-1"/>
    </source>
</evidence>
<name>A0A4R5D0T2_9FLAO</name>
<dbReference type="UniPathway" id="UPA00242"/>
<comment type="similarity">
    <text evidence="3 8">Belongs to the aldose epimerase family.</text>
</comment>
<proteinExistence type="inferred from homology"/>
<keyword evidence="6 8" id="KW-0413">Isomerase</keyword>